<proteinExistence type="predicted"/>
<dbReference type="Proteomes" id="UP001165960">
    <property type="component" value="Unassembled WGS sequence"/>
</dbReference>
<accession>A0ACC2RZ80</accession>
<reference evidence="1" key="1">
    <citation type="submission" date="2022-04" db="EMBL/GenBank/DDBJ databases">
        <title>Genome of the entomopathogenic fungus Entomophthora muscae.</title>
        <authorList>
            <person name="Elya C."/>
            <person name="Lovett B.R."/>
            <person name="Lee E."/>
            <person name="Macias A.M."/>
            <person name="Hajek A.E."/>
            <person name="De Bivort B.L."/>
            <person name="Kasson M.T."/>
            <person name="De Fine Licht H.H."/>
            <person name="Stajich J.E."/>
        </authorList>
    </citation>
    <scope>NUCLEOTIDE SEQUENCE</scope>
    <source>
        <strain evidence="1">Berkeley</strain>
    </source>
</reference>
<keyword evidence="2" id="KW-1185">Reference proteome</keyword>
<protein>
    <submittedName>
        <fullName evidence="1">Uncharacterized protein</fullName>
    </submittedName>
</protein>
<sequence>MHPPQQYWFNLVLLAIGCVAVPTNILVVWMAWRLRHRSIEIRIALILALVDMLLAGLIVLTSLLNLGCVGLFHSFRSFCRFKGPVDFILLYVSLVLVSLIAITRYFKVKSSSIPHLIWVIIVACTSLYGSVICIAAAKGEFSTSLSGFDCTPIATNSIISAVVQFSLGFFMFVSFMAGLFAYLGILSCVDTAHDVSCSTTHRPKLVLIRVACILLTNLSLVAPSSVLIMLEGSRNSNESNLLSSVVSILVALNILANPCLVLFAHSGISKNLMSFFNSPFSHICYSPE</sequence>
<gene>
    <name evidence="1" type="ORF">DSO57_1004852</name>
</gene>
<dbReference type="EMBL" id="QTSX02006402">
    <property type="protein sequence ID" value="KAJ9055335.1"/>
    <property type="molecule type" value="Genomic_DNA"/>
</dbReference>
<comment type="caution">
    <text evidence="1">The sequence shown here is derived from an EMBL/GenBank/DDBJ whole genome shotgun (WGS) entry which is preliminary data.</text>
</comment>
<organism evidence="1 2">
    <name type="scientific">Entomophthora muscae</name>
    <dbReference type="NCBI Taxonomy" id="34485"/>
    <lineage>
        <taxon>Eukaryota</taxon>
        <taxon>Fungi</taxon>
        <taxon>Fungi incertae sedis</taxon>
        <taxon>Zoopagomycota</taxon>
        <taxon>Entomophthoromycotina</taxon>
        <taxon>Entomophthoromycetes</taxon>
        <taxon>Entomophthorales</taxon>
        <taxon>Entomophthoraceae</taxon>
        <taxon>Entomophthora</taxon>
    </lineage>
</organism>
<name>A0ACC2RZ80_9FUNG</name>
<evidence type="ECO:0000313" key="1">
    <source>
        <dbReference type="EMBL" id="KAJ9055335.1"/>
    </source>
</evidence>
<evidence type="ECO:0000313" key="2">
    <source>
        <dbReference type="Proteomes" id="UP001165960"/>
    </source>
</evidence>